<evidence type="ECO:0000313" key="10">
    <source>
        <dbReference type="Proteomes" id="UP000199344"/>
    </source>
</evidence>
<evidence type="ECO:0000256" key="5">
    <source>
        <dbReference type="ARBA" id="ARBA00012964"/>
    </source>
</evidence>
<comment type="cofactor">
    <cofactor evidence="2">
        <name>Mn(2+)</name>
        <dbReference type="ChEBI" id="CHEBI:29035"/>
    </cofactor>
</comment>
<evidence type="ECO:0000256" key="1">
    <source>
        <dbReference type="ARBA" id="ARBA00001638"/>
    </source>
</evidence>
<dbReference type="Gene3D" id="1.10.3210.10">
    <property type="entry name" value="Hypothetical protein af1432"/>
    <property type="match status" value="2"/>
</dbReference>
<evidence type="ECO:0000256" key="4">
    <source>
        <dbReference type="ARBA" id="ARBA00011738"/>
    </source>
</evidence>
<dbReference type="STRING" id="591205.SAMN05421538_1147"/>
<dbReference type="EC" id="3.1.3.89" evidence="5"/>
<dbReference type="RefSeq" id="WP_090525411.1">
    <property type="nucleotide sequence ID" value="NZ_FNAH01000014.1"/>
</dbReference>
<comment type="subunit">
    <text evidence="4">Homodimer.</text>
</comment>
<dbReference type="PANTHER" id="PTHR11845">
    <property type="entry name" value="5'-DEOXYNUCLEOTIDASE HDDC2"/>
    <property type="match status" value="1"/>
</dbReference>
<name>A0A1G7GLX8_9RHOB</name>
<evidence type="ECO:0000256" key="7">
    <source>
        <dbReference type="ARBA" id="ARBA00022801"/>
    </source>
</evidence>
<dbReference type="SUPFAM" id="SSF109604">
    <property type="entry name" value="HD-domain/PDEase-like"/>
    <property type="match status" value="2"/>
</dbReference>
<dbReference type="InterPro" id="IPR006674">
    <property type="entry name" value="HD_domain"/>
</dbReference>
<dbReference type="Pfam" id="PF13023">
    <property type="entry name" value="HD_3"/>
    <property type="match status" value="2"/>
</dbReference>
<feature type="domain" description="HD/PDEase" evidence="8">
    <location>
        <begin position="33"/>
        <end position="108"/>
    </location>
</feature>
<evidence type="ECO:0000256" key="2">
    <source>
        <dbReference type="ARBA" id="ARBA00001936"/>
    </source>
</evidence>
<evidence type="ECO:0000313" key="9">
    <source>
        <dbReference type="EMBL" id="SDE89126.1"/>
    </source>
</evidence>
<dbReference type="SMART" id="SM00471">
    <property type="entry name" value="HDc"/>
    <property type="match status" value="2"/>
</dbReference>
<protein>
    <recommendedName>
        <fullName evidence="5">5'-deoxynucleotidase</fullName>
        <ecNumber evidence="5">3.1.3.89</ecNumber>
    </recommendedName>
</protein>
<proteinExistence type="predicted"/>
<dbReference type="GO" id="GO:0002953">
    <property type="term" value="F:5'-deoxynucleotidase activity"/>
    <property type="evidence" value="ECO:0007669"/>
    <property type="project" value="UniProtKB-EC"/>
</dbReference>
<dbReference type="Proteomes" id="UP000199344">
    <property type="component" value="Unassembled WGS sequence"/>
</dbReference>
<evidence type="ECO:0000256" key="3">
    <source>
        <dbReference type="ARBA" id="ARBA00001941"/>
    </source>
</evidence>
<dbReference type="InterPro" id="IPR039356">
    <property type="entry name" value="YfbR/HDDC2"/>
</dbReference>
<reference evidence="9 10" key="1">
    <citation type="submission" date="2016-10" db="EMBL/GenBank/DDBJ databases">
        <authorList>
            <person name="de Groot N.N."/>
        </authorList>
    </citation>
    <scope>NUCLEOTIDE SEQUENCE [LARGE SCALE GENOMIC DNA]</scope>
    <source>
        <strain evidence="9 10">DSM 22220</strain>
    </source>
</reference>
<accession>A0A1G7GLX8</accession>
<organism evidence="9 10">
    <name type="scientific">Paracoccus isoporae</name>
    <dbReference type="NCBI Taxonomy" id="591205"/>
    <lineage>
        <taxon>Bacteria</taxon>
        <taxon>Pseudomonadati</taxon>
        <taxon>Pseudomonadota</taxon>
        <taxon>Alphaproteobacteria</taxon>
        <taxon>Rhodobacterales</taxon>
        <taxon>Paracoccaceae</taxon>
        <taxon>Paracoccus</taxon>
    </lineage>
</organism>
<keyword evidence="6" id="KW-0479">Metal-binding</keyword>
<dbReference type="AlphaFoldDB" id="A0A1G7GLX8"/>
<feature type="domain" description="HD/PDEase" evidence="8">
    <location>
        <begin position="213"/>
        <end position="335"/>
    </location>
</feature>
<comment type="catalytic activity">
    <reaction evidence="1">
        <text>a 2'-deoxyribonucleoside 5'-phosphate + H2O = a 2'-deoxyribonucleoside + phosphate</text>
        <dbReference type="Rhea" id="RHEA:36167"/>
        <dbReference type="ChEBI" id="CHEBI:15377"/>
        <dbReference type="ChEBI" id="CHEBI:18274"/>
        <dbReference type="ChEBI" id="CHEBI:43474"/>
        <dbReference type="ChEBI" id="CHEBI:65317"/>
        <dbReference type="EC" id="3.1.3.89"/>
    </reaction>
</comment>
<dbReference type="PANTHER" id="PTHR11845:SF13">
    <property type="entry name" value="5'-DEOXYNUCLEOTIDASE HDDC2"/>
    <property type="match status" value="1"/>
</dbReference>
<evidence type="ECO:0000259" key="8">
    <source>
        <dbReference type="SMART" id="SM00471"/>
    </source>
</evidence>
<keyword evidence="10" id="KW-1185">Reference proteome</keyword>
<gene>
    <name evidence="9" type="ORF">SAMN05421538_1147</name>
</gene>
<evidence type="ECO:0000256" key="6">
    <source>
        <dbReference type="ARBA" id="ARBA00022723"/>
    </source>
</evidence>
<dbReference type="EMBL" id="FNAH01000014">
    <property type="protein sequence ID" value="SDE89126.1"/>
    <property type="molecule type" value="Genomic_DNA"/>
</dbReference>
<keyword evidence="7 9" id="KW-0378">Hydrolase</keyword>
<dbReference type="InterPro" id="IPR003607">
    <property type="entry name" value="HD/PDEase_dom"/>
</dbReference>
<comment type="cofactor">
    <cofactor evidence="3">
        <name>Co(2+)</name>
        <dbReference type="ChEBI" id="CHEBI:48828"/>
    </cofactor>
</comment>
<dbReference type="GO" id="GO:0046872">
    <property type="term" value="F:metal ion binding"/>
    <property type="evidence" value="ECO:0007669"/>
    <property type="project" value="UniProtKB-KW"/>
</dbReference>
<dbReference type="GO" id="GO:0005737">
    <property type="term" value="C:cytoplasm"/>
    <property type="evidence" value="ECO:0007669"/>
    <property type="project" value="TreeGrafter"/>
</dbReference>
<sequence>MSPEDLAARIDFLAEADRLKSIERANVLMDLSRRENTAEHSWHVALFAIVFGASDRVLEMILLHDLVEIDAGDQPIYLDHDAASLAAAETAAADRIFGLLPDGGAAAALWREFESGITADAAFAKRMDHVQPLFQVLMAPEPLREHIGIARHMMQSGRVARMSQEWPEAMAAAHGCLDGHKPGGDLGRRLAFLAEADRLKSVTRANTLIDGSRRENSAEHSWHVALYAWALSAQAAPGVDAGRAMRMLILHDLVEIDVGDVPLHAAGGQAHGSPEIVAAEAAAARRIFGLLPEAQGKEFLALWQEFEAAETPDAIYAKSLDRTQPLVQNIRSGGAGWREYDVSFADLEARVGRKVTRGLPRVWEFLAPQARRFFA</sequence>
<dbReference type="OrthoDB" id="9796032at2"/>